<evidence type="ECO:0008006" key="6">
    <source>
        <dbReference type="Google" id="ProtNLM"/>
    </source>
</evidence>
<dbReference type="InterPro" id="IPR036282">
    <property type="entry name" value="Glutathione-S-Trfase_C_sf"/>
</dbReference>
<dbReference type="InterPro" id="IPR004045">
    <property type="entry name" value="Glutathione_S-Trfase_N"/>
</dbReference>
<evidence type="ECO:0000256" key="2">
    <source>
        <dbReference type="ARBA" id="ARBA00023002"/>
    </source>
</evidence>
<sequence length="238" mass="27655">MPEHLAQGSAEPPLSPGKMRLYGMRFCPYDHRVHLVMIAKSIPHDDVWINLNSKPEWYLKRIPSTKVPGLLVDGQALYESLIIADYLDEKYPQRPLHSKNPLQKAKDRILLENFGKVTVAFFRLMRSPSPSAAEFESLLSELLIFDTELADRKTKFFGGEEPGMLDYMIWPWFERLPTSELIFGEQFRFPEEKLKSLTSWIALMKEDKVVKEYYLQPEVYAKYTQSYKAGSPDYNIPV</sequence>
<reference evidence="5" key="1">
    <citation type="submission" date="2015-11" db="EMBL/GenBank/DDBJ databases">
        <title>De novo transcriptome assembly of four potential Pierce s Disease insect vectors from Arizona vineyards.</title>
        <authorList>
            <person name="Tassone E.E."/>
        </authorList>
    </citation>
    <scope>NUCLEOTIDE SEQUENCE</scope>
</reference>
<dbReference type="PROSITE" id="PS50404">
    <property type="entry name" value="GST_NTER"/>
    <property type="match status" value="1"/>
</dbReference>
<dbReference type="CDD" id="cd03184">
    <property type="entry name" value="GST_C_Omega"/>
    <property type="match status" value="1"/>
</dbReference>
<dbReference type="Pfam" id="PF13417">
    <property type="entry name" value="GST_N_3"/>
    <property type="match status" value="1"/>
</dbReference>
<name>A0A1B6F5P0_9HEMI</name>
<dbReference type="SFLD" id="SFLDS00019">
    <property type="entry name" value="Glutathione_Transferase_(cytos"/>
    <property type="match status" value="1"/>
</dbReference>
<dbReference type="SUPFAM" id="SSF52833">
    <property type="entry name" value="Thioredoxin-like"/>
    <property type="match status" value="1"/>
</dbReference>
<protein>
    <recommendedName>
        <fullName evidence="6">Glutathione transferase</fullName>
    </recommendedName>
</protein>
<evidence type="ECO:0000259" key="3">
    <source>
        <dbReference type="PROSITE" id="PS50404"/>
    </source>
</evidence>
<dbReference type="PANTHER" id="PTHR43968:SF6">
    <property type="entry name" value="GLUTATHIONE S-TRANSFERASE OMEGA"/>
    <property type="match status" value="1"/>
</dbReference>
<dbReference type="GO" id="GO:0004364">
    <property type="term" value="F:glutathione transferase activity"/>
    <property type="evidence" value="ECO:0007669"/>
    <property type="project" value="InterPro"/>
</dbReference>
<dbReference type="EMBL" id="GECZ01024249">
    <property type="protein sequence ID" value="JAS45520.1"/>
    <property type="molecule type" value="Transcribed_RNA"/>
</dbReference>
<dbReference type="SFLD" id="SFLDG00358">
    <property type="entry name" value="Main_(cytGST)"/>
    <property type="match status" value="1"/>
</dbReference>
<comment type="similarity">
    <text evidence="1">Belongs to the GST superfamily. Omega family.</text>
</comment>
<dbReference type="GO" id="GO:0005737">
    <property type="term" value="C:cytoplasm"/>
    <property type="evidence" value="ECO:0007669"/>
    <property type="project" value="InterPro"/>
</dbReference>
<dbReference type="GO" id="GO:0045174">
    <property type="term" value="F:glutathione dehydrogenase (ascorbate) activity"/>
    <property type="evidence" value="ECO:0007669"/>
    <property type="project" value="TreeGrafter"/>
</dbReference>
<dbReference type="AlphaFoldDB" id="A0A1B6F5P0"/>
<evidence type="ECO:0000313" key="5">
    <source>
        <dbReference type="EMBL" id="JAS45520.1"/>
    </source>
</evidence>
<dbReference type="PROSITE" id="PS50405">
    <property type="entry name" value="GST_CTER"/>
    <property type="match status" value="1"/>
</dbReference>
<keyword evidence="2" id="KW-0560">Oxidoreductase</keyword>
<evidence type="ECO:0000256" key="1">
    <source>
        <dbReference type="ARBA" id="ARBA00011067"/>
    </source>
</evidence>
<dbReference type="FunFam" id="3.40.30.10:FF:000123">
    <property type="entry name" value="Glutathione transferase o1"/>
    <property type="match status" value="1"/>
</dbReference>
<proteinExistence type="inferred from homology"/>
<dbReference type="InterPro" id="IPR050983">
    <property type="entry name" value="GST_Omega/HSP26"/>
</dbReference>
<evidence type="ECO:0000259" key="4">
    <source>
        <dbReference type="PROSITE" id="PS50405"/>
    </source>
</evidence>
<accession>A0A1B6F5P0</accession>
<dbReference type="PRINTS" id="PR01625">
    <property type="entry name" value="GSTRNSFRASEO"/>
</dbReference>
<dbReference type="InterPro" id="IPR036249">
    <property type="entry name" value="Thioredoxin-like_sf"/>
</dbReference>
<dbReference type="SUPFAM" id="SSF47616">
    <property type="entry name" value="GST C-terminal domain-like"/>
    <property type="match status" value="1"/>
</dbReference>
<dbReference type="InterPro" id="IPR005442">
    <property type="entry name" value="GST_omega"/>
</dbReference>
<feature type="domain" description="GST N-terminal" evidence="3">
    <location>
        <begin position="17"/>
        <end position="95"/>
    </location>
</feature>
<dbReference type="GO" id="GO:0006749">
    <property type="term" value="P:glutathione metabolic process"/>
    <property type="evidence" value="ECO:0007669"/>
    <property type="project" value="TreeGrafter"/>
</dbReference>
<dbReference type="InterPro" id="IPR010987">
    <property type="entry name" value="Glutathione-S-Trfase_C-like"/>
</dbReference>
<organism evidence="5">
    <name type="scientific">Cuerna arida</name>
    <dbReference type="NCBI Taxonomy" id="1464854"/>
    <lineage>
        <taxon>Eukaryota</taxon>
        <taxon>Metazoa</taxon>
        <taxon>Ecdysozoa</taxon>
        <taxon>Arthropoda</taxon>
        <taxon>Hexapoda</taxon>
        <taxon>Insecta</taxon>
        <taxon>Pterygota</taxon>
        <taxon>Neoptera</taxon>
        <taxon>Paraneoptera</taxon>
        <taxon>Hemiptera</taxon>
        <taxon>Auchenorrhyncha</taxon>
        <taxon>Membracoidea</taxon>
        <taxon>Cicadellidae</taxon>
        <taxon>Cicadellinae</taxon>
        <taxon>Proconiini</taxon>
        <taxon>Cuerna</taxon>
    </lineage>
</organism>
<dbReference type="Gene3D" id="1.20.1050.10">
    <property type="match status" value="1"/>
</dbReference>
<dbReference type="Gene3D" id="3.40.30.10">
    <property type="entry name" value="Glutaredoxin"/>
    <property type="match status" value="1"/>
</dbReference>
<dbReference type="InterPro" id="IPR040079">
    <property type="entry name" value="Glutathione_S-Trfase"/>
</dbReference>
<feature type="domain" description="GST C-terminal" evidence="4">
    <location>
        <begin position="100"/>
        <end position="221"/>
    </location>
</feature>
<dbReference type="PANTHER" id="PTHR43968">
    <property type="match status" value="1"/>
</dbReference>
<dbReference type="FunFam" id="1.20.1050.10:FF:000009">
    <property type="entry name" value="Glutathione S-transferase omega-1"/>
    <property type="match status" value="1"/>
</dbReference>
<gene>
    <name evidence="5" type="ORF">g.25510</name>
</gene>